<protein>
    <recommendedName>
        <fullName evidence="4">Transmembrane protein</fullName>
    </recommendedName>
</protein>
<keyword evidence="1" id="KW-1133">Transmembrane helix</keyword>
<sequence>MFQGARVRPTVVANKASTVETTHDANAALIHQTLVQQRRMRSDFVDECLRFSYLRHLLTIFTYVLLCSDIPRSGLGMHNLELTYGVHEVDSISMFGPWSYSINTTTKATAMTKPAPVWAYKYSSTSIVWRAAAQALNVTSFPQCFFYEFACNDEVLFGADVAFQFIDELVERMKALPQPYGRPGEAVELVLRSSNKFYDRIHHYLLPWLFVRPVWRTNQVLHYPSELLLRRNTTTTGTTGARWIVDGRLLCFRASGVRPHFCDDLWINYARSCLPTDTACKRVGVMWADTMRRVMVAQLKNPKAKVDLTVLSSNEDAQVNQGGLGHMARRKTDVSTVIRVRNCTETTLGVEQCDTLVVDDYRYDVGVFTTDVPSWYTIVSTLRSVGQAHFYLRVILLLVGCYITRAAEEKYAKASEWRRLRAAIHLFVRIPNPSLVYGSPVPVVCYALAHIIDAPLTQERIAMHFAKALGQYKFEWRPFFQIAAIQMRNVWLLALLAHIIRRCVVRHSWPAQTGILTVPGFALGILSSITMLCHLRQVSFRDSRMLTLRQLPPRSNVVMLKNEFVFSNHARGNVFLEGVILGFKFFFCILVVVCLLGFLASHAAKRIGGKRLLSRVPVPYTAGVFWPTIAQCIRWTGDIVDRELPPEQVRSKRRLTLRAAIKKISAASVAPPVAADIPAKISSVRRATIMEWPAHQRARHNFLIDQMEHIADRRHDVTATVALLNLISMTDPWVLLSMRWWGCSQVFYVQSQTTKKVFALPEGVVQRPLGADVPWHDLTLLRIVSTRDIPWSDLLHVG</sequence>
<gene>
    <name evidence="2" type="ORF">N0F65_007603</name>
</gene>
<organism evidence="2 3">
    <name type="scientific">Lagenidium giganteum</name>
    <dbReference type="NCBI Taxonomy" id="4803"/>
    <lineage>
        <taxon>Eukaryota</taxon>
        <taxon>Sar</taxon>
        <taxon>Stramenopiles</taxon>
        <taxon>Oomycota</taxon>
        <taxon>Peronosporomycetes</taxon>
        <taxon>Pythiales</taxon>
        <taxon>Pythiaceae</taxon>
    </lineage>
</organism>
<keyword evidence="3" id="KW-1185">Reference proteome</keyword>
<feature type="transmembrane region" description="Helical" evidence="1">
    <location>
        <begin position="574"/>
        <end position="600"/>
    </location>
</feature>
<evidence type="ECO:0008006" key="4">
    <source>
        <dbReference type="Google" id="ProtNLM"/>
    </source>
</evidence>
<keyword evidence="1" id="KW-0472">Membrane</keyword>
<evidence type="ECO:0000313" key="2">
    <source>
        <dbReference type="EMBL" id="DBA05441.1"/>
    </source>
</evidence>
<reference evidence="2" key="1">
    <citation type="submission" date="2022-11" db="EMBL/GenBank/DDBJ databases">
        <authorList>
            <person name="Morgan W.R."/>
            <person name="Tartar A."/>
        </authorList>
    </citation>
    <scope>NUCLEOTIDE SEQUENCE</scope>
    <source>
        <strain evidence="2">ARSEF 373</strain>
    </source>
</reference>
<feature type="transmembrane region" description="Helical" evidence="1">
    <location>
        <begin position="515"/>
        <end position="535"/>
    </location>
</feature>
<evidence type="ECO:0000313" key="3">
    <source>
        <dbReference type="Proteomes" id="UP001146120"/>
    </source>
</evidence>
<proteinExistence type="predicted"/>
<dbReference type="AlphaFoldDB" id="A0AAV2ZD56"/>
<name>A0AAV2ZD56_9STRA</name>
<reference evidence="2" key="2">
    <citation type="journal article" date="2023" name="Microbiol Resour">
        <title>Decontamination and Annotation of the Draft Genome Sequence of the Oomycete Lagenidium giganteum ARSEF 373.</title>
        <authorList>
            <person name="Morgan W.R."/>
            <person name="Tartar A."/>
        </authorList>
    </citation>
    <scope>NUCLEOTIDE SEQUENCE</scope>
    <source>
        <strain evidence="2">ARSEF 373</strain>
    </source>
</reference>
<evidence type="ECO:0000256" key="1">
    <source>
        <dbReference type="SAM" id="Phobius"/>
    </source>
</evidence>
<dbReference type="EMBL" id="DAKRPA010000001">
    <property type="protein sequence ID" value="DBA05441.1"/>
    <property type="molecule type" value="Genomic_DNA"/>
</dbReference>
<dbReference type="Proteomes" id="UP001146120">
    <property type="component" value="Unassembled WGS sequence"/>
</dbReference>
<keyword evidence="1" id="KW-0812">Transmembrane</keyword>
<comment type="caution">
    <text evidence="2">The sequence shown here is derived from an EMBL/GenBank/DDBJ whole genome shotgun (WGS) entry which is preliminary data.</text>
</comment>
<accession>A0AAV2ZD56</accession>